<protein>
    <submittedName>
        <fullName evidence="2">Uncharacterized protein</fullName>
    </submittedName>
</protein>
<accession>A0A4Y2JB91</accession>
<reference evidence="2 3" key="1">
    <citation type="journal article" date="2019" name="Sci. Rep.">
        <title>Orb-weaving spider Araneus ventricosus genome elucidates the spidroin gene catalogue.</title>
        <authorList>
            <person name="Kono N."/>
            <person name="Nakamura H."/>
            <person name="Ohtoshi R."/>
            <person name="Moran D.A.P."/>
            <person name="Shinohara A."/>
            <person name="Yoshida Y."/>
            <person name="Fujiwara M."/>
            <person name="Mori M."/>
            <person name="Tomita M."/>
            <person name="Arakawa K."/>
        </authorList>
    </citation>
    <scope>NUCLEOTIDE SEQUENCE [LARGE SCALE GENOMIC DNA]</scope>
</reference>
<evidence type="ECO:0000313" key="2">
    <source>
        <dbReference type="EMBL" id="GBM87337.1"/>
    </source>
</evidence>
<proteinExistence type="predicted"/>
<dbReference type="Proteomes" id="UP000499080">
    <property type="component" value="Unassembled WGS sequence"/>
</dbReference>
<sequence length="133" mass="14844">WYYASGAETNGGLAVLRVSCALKCASRPLKTQDGLENEILTLLCLAEIVQRSICHVKTKGKKKINRSLKPNSEDTKQTGRNGNGCTQPTGSHWDPNPSYWMCIDHVGRDAEERNTIILSMAIRNIFRVPMKKV</sequence>
<feature type="region of interest" description="Disordered" evidence="1">
    <location>
        <begin position="64"/>
        <end position="94"/>
    </location>
</feature>
<keyword evidence="3" id="KW-1185">Reference proteome</keyword>
<comment type="caution">
    <text evidence="2">The sequence shown here is derived from an EMBL/GenBank/DDBJ whole genome shotgun (WGS) entry which is preliminary data.</text>
</comment>
<organism evidence="2 3">
    <name type="scientific">Araneus ventricosus</name>
    <name type="common">Orbweaver spider</name>
    <name type="synonym">Epeira ventricosa</name>
    <dbReference type="NCBI Taxonomy" id="182803"/>
    <lineage>
        <taxon>Eukaryota</taxon>
        <taxon>Metazoa</taxon>
        <taxon>Ecdysozoa</taxon>
        <taxon>Arthropoda</taxon>
        <taxon>Chelicerata</taxon>
        <taxon>Arachnida</taxon>
        <taxon>Araneae</taxon>
        <taxon>Araneomorphae</taxon>
        <taxon>Entelegynae</taxon>
        <taxon>Araneoidea</taxon>
        <taxon>Araneidae</taxon>
        <taxon>Araneus</taxon>
    </lineage>
</organism>
<feature type="non-terminal residue" evidence="2">
    <location>
        <position position="1"/>
    </location>
</feature>
<evidence type="ECO:0000256" key="1">
    <source>
        <dbReference type="SAM" id="MobiDB-lite"/>
    </source>
</evidence>
<evidence type="ECO:0000313" key="3">
    <source>
        <dbReference type="Proteomes" id="UP000499080"/>
    </source>
</evidence>
<name>A0A4Y2JB91_ARAVE</name>
<dbReference type="AlphaFoldDB" id="A0A4Y2JB91"/>
<dbReference type="EMBL" id="BGPR01109857">
    <property type="protein sequence ID" value="GBM87337.1"/>
    <property type="molecule type" value="Genomic_DNA"/>
</dbReference>
<gene>
    <name evidence="2" type="ORF">AVEN_179956_1</name>
</gene>
<feature type="compositionally biased region" description="Polar residues" evidence="1">
    <location>
        <begin position="78"/>
        <end position="90"/>
    </location>
</feature>